<dbReference type="Gene3D" id="3.40.50.40">
    <property type="match status" value="1"/>
</dbReference>
<accession>A0A4V6PFD7</accession>
<proteinExistence type="predicted"/>
<dbReference type="InterPro" id="IPR027473">
    <property type="entry name" value="L-asparaginase_C"/>
</dbReference>
<sequence length="560" mass="60106">MFAGPNATVLNSAPLVTSNQARERHGLPPLTDRWGDRLRFDQLRPQRLAAPVTVYVEQFSAHPLEADAAHLYGPPDGYLDDAGRFGTERRAPSDRPVYRIELRPEDGLLPLPYMGVRADGSAWDGDATGPDAPPDATRQPFYPDAARVFEEIDRLGYGEHAESNLLGRHADFDFFRVLPSGGYTRGLAEGERTDVGTGGIAAERWGEDFFPYRPGHLRGEPPRAALAEVTNRLSGALATGTYQAALWLDASPAIEETLYWLTLVLDTEVPIVGCASTEWPHGCLGATGDRNLVHAVEYLRSGIWRDHQGRDRLGAVLVDAERVLLARDVQKADARPGGFGVTGGHGGIVATIGDPGPPVLTALPVWRHTYGSDVRLTAIPRRVRGVRRSGAGDGAEAIDVEVKDGAGGLLGSAVPHVSIFKHARYLTTGPDGIDDEVELLARIDHNLRHRGLAGFVVEANAPYGSSAPSADAVLRRTALCGMPVVRVGRGNGEGWVPHDRMRLAIAGANLTATKARMLLMACLLRFGAPPPAADPDSPTAAELAAVEAALQHYQAVFDTH</sequence>
<dbReference type="InterPro" id="IPR006034">
    <property type="entry name" value="Asparaginase/glutaminase-like"/>
</dbReference>
<evidence type="ECO:0000256" key="1">
    <source>
        <dbReference type="SAM" id="MobiDB-lite"/>
    </source>
</evidence>
<evidence type="ECO:0000313" key="2">
    <source>
        <dbReference type="EMBL" id="TDE00708.1"/>
    </source>
</evidence>
<gene>
    <name evidence="2" type="ORF">E1269_24860</name>
</gene>
<feature type="region of interest" description="Disordered" evidence="1">
    <location>
        <begin position="120"/>
        <end position="139"/>
    </location>
</feature>
<evidence type="ECO:0008006" key="4">
    <source>
        <dbReference type="Google" id="ProtNLM"/>
    </source>
</evidence>
<evidence type="ECO:0000313" key="3">
    <source>
        <dbReference type="Proteomes" id="UP000294739"/>
    </source>
</evidence>
<reference evidence="2 3" key="1">
    <citation type="submission" date="2019-03" db="EMBL/GenBank/DDBJ databases">
        <title>Draft genome sequences of novel Actinobacteria.</title>
        <authorList>
            <person name="Sahin N."/>
            <person name="Ay H."/>
            <person name="Saygin H."/>
        </authorList>
    </citation>
    <scope>NUCLEOTIDE SEQUENCE [LARGE SCALE GENOMIC DNA]</scope>
    <source>
        <strain evidence="2 3">5K138</strain>
    </source>
</reference>
<dbReference type="AlphaFoldDB" id="A0A4V6PFD7"/>
<dbReference type="PIRSF" id="PIRSF001220">
    <property type="entry name" value="L-ASNase_gatD"/>
    <property type="match status" value="1"/>
</dbReference>
<dbReference type="GO" id="GO:0004067">
    <property type="term" value="F:asparaginase activity"/>
    <property type="evidence" value="ECO:0007669"/>
    <property type="project" value="UniProtKB-UniRule"/>
</dbReference>
<dbReference type="EMBL" id="SMKZ01000047">
    <property type="protein sequence ID" value="TDE00708.1"/>
    <property type="molecule type" value="Genomic_DNA"/>
</dbReference>
<name>A0A4V6PFD7_9ACTN</name>
<dbReference type="Proteomes" id="UP000294739">
    <property type="component" value="Unassembled WGS sequence"/>
</dbReference>
<dbReference type="InterPro" id="IPR036152">
    <property type="entry name" value="Asp/glu_Ase-like_sf"/>
</dbReference>
<keyword evidence="3" id="KW-1185">Reference proteome</keyword>
<dbReference type="PIRSF" id="PIRSF500176">
    <property type="entry name" value="L_ASNase"/>
    <property type="match status" value="1"/>
</dbReference>
<protein>
    <recommendedName>
        <fullName evidence="4">L-asparaginase N-terminal domain-containing protein</fullName>
    </recommendedName>
</protein>
<dbReference type="SUPFAM" id="SSF53774">
    <property type="entry name" value="Glutaminase/Asparaginase"/>
    <property type="match status" value="1"/>
</dbReference>
<dbReference type="PROSITE" id="PS51732">
    <property type="entry name" value="ASN_GLN_ASE_3"/>
    <property type="match status" value="1"/>
</dbReference>
<dbReference type="OrthoDB" id="9788068at2"/>
<dbReference type="InParanoid" id="A0A4V6PFD7"/>
<feature type="compositionally biased region" description="Low complexity" evidence="1">
    <location>
        <begin position="124"/>
        <end position="137"/>
    </location>
</feature>
<comment type="caution">
    <text evidence="2">The sequence shown here is derived from an EMBL/GenBank/DDBJ whole genome shotgun (WGS) entry which is preliminary data.</text>
</comment>
<organism evidence="2 3">
    <name type="scientific">Jiangella asiatica</name>
    <dbReference type="NCBI Taxonomy" id="2530372"/>
    <lineage>
        <taxon>Bacteria</taxon>
        <taxon>Bacillati</taxon>
        <taxon>Actinomycetota</taxon>
        <taxon>Actinomycetes</taxon>
        <taxon>Jiangellales</taxon>
        <taxon>Jiangellaceae</taxon>
        <taxon>Jiangella</taxon>
    </lineage>
</organism>